<sequence>MPGQFPAKPNTKSDLYNHQYLIFLFAELAFSLVFLVILTSDLINSPYPALELFRLESQHISSSDPLNQNPVQKEIAPLHSFHMLLVADFVIFMVLFVCVISSLVVGFCCVRGTSNDSPMGRYAKLIISLVFPFIAVLSIGTLVSTAILKSAIATEVQADSLSRIISELLYEFAEANEAGFANLESKYQCCGFHDPENGQRHYISEKGCTSSDSEKDNCSQAIFNRIPGSVKYLIAAIINSAIILPLLLYTIRAALQNTVKRENERTEGSNRSEGSGSSRLENAIEMQNMNGNNSRPLSQTEDDEIPENDAETANLNVQNNGNVPETLPTIPEDLEEVTVRQDDIIVHAAMEPDEPRVNELNQINAHRNTNFYVCSNAIPLLLYFKYLCIVRIVGLMTFLFSVIALIVGLFERTKLLACFYSISEILLAALTTFLGCLTYMVAVYNVGDDIGKILSIFMRDEQHFCSEVQVKLECSGIVQLDTNTVKYCAKNDSRIQGLPNCTEMLEGEIISSFWIAVAFALSITLLIYSIVLVFRLCRQRIRRRNNITFALKQQSAFLINTMKTNNAYKHTLTPGQNGNFSSTMSSGIDFPSTASDAPLISHDDWKK</sequence>
<keyword evidence="3" id="KW-1185">Reference proteome</keyword>
<dbReference type="Proteomes" id="UP000887566">
    <property type="component" value="Unplaced"/>
</dbReference>
<proteinExistence type="predicted"/>
<dbReference type="AlphaFoldDB" id="A0A914XBJ7"/>
<reference evidence="4" key="1">
    <citation type="submission" date="2022-11" db="UniProtKB">
        <authorList>
            <consortium name="WormBaseParasite"/>
        </authorList>
    </citation>
    <scope>IDENTIFICATION</scope>
</reference>
<feature type="region of interest" description="Disordered" evidence="1">
    <location>
        <begin position="260"/>
        <end position="279"/>
    </location>
</feature>
<name>A0A914XBJ7_9BILA</name>
<keyword evidence="2" id="KW-1133">Transmembrane helix</keyword>
<feature type="transmembrane region" description="Helical" evidence="2">
    <location>
        <begin position="89"/>
        <end position="110"/>
    </location>
</feature>
<keyword evidence="2" id="KW-0812">Transmembrane</keyword>
<feature type="transmembrane region" description="Helical" evidence="2">
    <location>
        <begin position="392"/>
        <end position="410"/>
    </location>
</feature>
<feature type="transmembrane region" description="Helical" evidence="2">
    <location>
        <begin position="417"/>
        <end position="442"/>
    </location>
</feature>
<feature type="transmembrane region" description="Helical" evidence="2">
    <location>
        <begin position="232"/>
        <end position="251"/>
    </location>
</feature>
<evidence type="ECO:0000313" key="4">
    <source>
        <dbReference type="WBParaSite" id="PSAMB.scaffold767size41656.g8607.t1"/>
    </source>
</evidence>
<feature type="transmembrane region" description="Helical" evidence="2">
    <location>
        <begin position="513"/>
        <end position="534"/>
    </location>
</feature>
<evidence type="ECO:0000256" key="1">
    <source>
        <dbReference type="SAM" id="MobiDB-lite"/>
    </source>
</evidence>
<keyword evidence="2" id="KW-0472">Membrane</keyword>
<feature type="transmembrane region" description="Helical" evidence="2">
    <location>
        <begin position="20"/>
        <end position="38"/>
    </location>
</feature>
<evidence type="ECO:0000313" key="3">
    <source>
        <dbReference type="Proteomes" id="UP000887566"/>
    </source>
</evidence>
<protein>
    <submittedName>
        <fullName evidence="4">Tetraspanin</fullName>
    </submittedName>
</protein>
<dbReference type="WBParaSite" id="PSAMB.scaffold767size41656.g8607.t1">
    <property type="protein sequence ID" value="PSAMB.scaffold767size41656.g8607.t1"/>
    <property type="gene ID" value="PSAMB.scaffold767size41656.g8607"/>
</dbReference>
<feature type="transmembrane region" description="Helical" evidence="2">
    <location>
        <begin position="122"/>
        <end position="148"/>
    </location>
</feature>
<organism evidence="3 4">
    <name type="scientific">Plectus sambesii</name>
    <dbReference type="NCBI Taxonomy" id="2011161"/>
    <lineage>
        <taxon>Eukaryota</taxon>
        <taxon>Metazoa</taxon>
        <taxon>Ecdysozoa</taxon>
        <taxon>Nematoda</taxon>
        <taxon>Chromadorea</taxon>
        <taxon>Plectida</taxon>
        <taxon>Plectina</taxon>
        <taxon>Plectoidea</taxon>
        <taxon>Plectidae</taxon>
        <taxon>Plectus</taxon>
    </lineage>
</organism>
<accession>A0A914XBJ7</accession>
<feature type="compositionally biased region" description="Basic and acidic residues" evidence="1">
    <location>
        <begin position="260"/>
        <end position="270"/>
    </location>
</feature>
<evidence type="ECO:0000256" key="2">
    <source>
        <dbReference type="SAM" id="Phobius"/>
    </source>
</evidence>